<dbReference type="GO" id="GO:0005886">
    <property type="term" value="C:plasma membrane"/>
    <property type="evidence" value="ECO:0007669"/>
    <property type="project" value="UniProtKB-SubCell"/>
</dbReference>
<dbReference type="Proteomes" id="UP000669179">
    <property type="component" value="Unassembled WGS sequence"/>
</dbReference>
<feature type="transmembrane region" description="Helical" evidence="8">
    <location>
        <begin position="282"/>
        <end position="303"/>
    </location>
</feature>
<keyword evidence="4 8" id="KW-0812">Transmembrane</keyword>
<feature type="transmembrane region" description="Helical" evidence="8">
    <location>
        <begin position="251"/>
        <end position="276"/>
    </location>
</feature>
<dbReference type="PANTHER" id="PTHR23513">
    <property type="entry name" value="INTEGRAL MEMBRANE EFFLUX PROTEIN-RELATED"/>
    <property type="match status" value="1"/>
</dbReference>
<evidence type="ECO:0000313" key="9">
    <source>
        <dbReference type="EMBL" id="MBO2447607.1"/>
    </source>
</evidence>
<keyword evidence="3" id="KW-1003">Cell membrane</keyword>
<evidence type="ECO:0000256" key="4">
    <source>
        <dbReference type="ARBA" id="ARBA00022692"/>
    </source>
</evidence>
<organism evidence="9 10">
    <name type="scientific">Actinomadura barringtoniae</name>
    <dbReference type="NCBI Taxonomy" id="1427535"/>
    <lineage>
        <taxon>Bacteria</taxon>
        <taxon>Bacillati</taxon>
        <taxon>Actinomycetota</taxon>
        <taxon>Actinomycetes</taxon>
        <taxon>Streptosporangiales</taxon>
        <taxon>Thermomonosporaceae</taxon>
        <taxon>Actinomadura</taxon>
    </lineage>
</organism>
<sequence length="440" mass="44784">MGYLRLLKQPRILLLWSAQTASSLGDRMYALAVMWLMWETTHSAAWMGLVAVVESLPYVAVGIWGRRLLAAAASMGRLALVDVARMVAVGSLPVIWAVHGPSVTALLIVAALAGALGAVFDPVLGAMVPDLVSPDQVQQVTGLMDLMGRIARIAGPGAAGLLLAVISDAQLYLIDAATFAVSAAALAFLARHAPAADTSPASAARAQAERASAERASAERASGERASGERASGDAERRGHRARDLLRARPVTGLLVGLHGAGQLLLGVSLVMPALLERHGGGAQTFALVLAANGVGAVAANAVAGNLRLATVIPGAYCVAWMFCGVVMAGIGAAWTTSLIVALSTAAGAVGPFTAVGLRTHLAKLERTERLAWMTLDQTALRSAGTAGTLLLPVLAAPHPAAGFVGAGCVMVALAAATWAAGSMLTARGIPVEVPAPQSP</sequence>
<feature type="transmembrane region" description="Helical" evidence="8">
    <location>
        <begin position="149"/>
        <end position="166"/>
    </location>
</feature>
<gene>
    <name evidence="9" type="ORF">J4573_10955</name>
</gene>
<feature type="region of interest" description="Disordered" evidence="7">
    <location>
        <begin position="200"/>
        <end position="240"/>
    </location>
</feature>
<comment type="caution">
    <text evidence="9">The sequence shown here is derived from an EMBL/GenBank/DDBJ whole genome shotgun (WGS) entry which is preliminary data.</text>
</comment>
<dbReference type="InterPro" id="IPR010290">
    <property type="entry name" value="TM_effector"/>
</dbReference>
<feature type="transmembrane region" description="Helical" evidence="8">
    <location>
        <begin position="44"/>
        <end position="65"/>
    </location>
</feature>
<dbReference type="Pfam" id="PF05977">
    <property type="entry name" value="MFS_3"/>
    <property type="match status" value="1"/>
</dbReference>
<comment type="subcellular location">
    <subcellularLocation>
        <location evidence="1">Cell membrane</location>
        <topology evidence="1">Multi-pass membrane protein</topology>
    </subcellularLocation>
</comment>
<dbReference type="AlphaFoldDB" id="A0A939T5X3"/>
<feature type="compositionally biased region" description="Basic and acidic residues" evidence="7">
    <location>
        <begin position="207"/>
        <end position="240"/>
    </location>
</feature>
<evidence type="ECO:0000256" key="3">
    <source>
        <dbReference type="ARBA" id="ARBA00022475"/>
    </source>
</evidence>
<evidence type="ECO:0000256" key="8">
    <source>
        <dbReference type="SAM" id="Phobius"/>
    </source>
</evidence>
<feature type="transmembrane region" description="Helical" evidence="8">
    <location>
        <begin position="402"/>
        <end position="421"/>
    </location>
</feature>
<feature type="transmembrane region" description="Helical" evidence="8">
    <location>
        <begin position="172"/>
        <end position="190"/>
    </location>
</feature>
<keyword evidence="5 8" id="KW-1133">Transmembrane helix</keyword>
<keyword evidence="6 8" id="KW-0472">Membrane</keyword>
<feature type="transmembrane region" description="Helical" evidence="8">
    <location>
        <begin position="315"/>
        <end position="333"/>
    </location>
</feature>
<dbReference type="EMBL" id="JAGEOJ010000004">
    <property type="protein sequence ID" value="MBO2447607.1"/>
    <property type="molecule type" value="Genomic_DNA"/>
</dbReference>
<dbReference type="InterPro" id="IPR036259">
    <property type="entry name" value="MFS_trans_sf"/>
</dbReference>
<feature type="transmembrane region" description="Helical" evidence="8">
    <location>
        <begin position="77"/>
        <end position="99"/>
    </location>
</feature>
<evidence type="ECO:0000256" key="1">
    <source>
        <dbReference type="ARBA" id="ARBA00004651"/>
    </source>
</evidence>
<keyword evidence="10" id="KW-1185">Reference proteome</keyword>
<evidence type="ECO:0000256" key="6">
    <source>
        <dbReference type="ARBA" id="ARBA00023136"/>
    </source>
</evidence>
<keyword evidence="2" id="KW-0813">Transport</keyword>
<proteinExistence type="predicted"/>
<dbReference type="Gene3D" id="1.20.1250.20">
    <property type="entry name" value="MFS general substrate transporter like domains"/>
    <property type="match status" value="1"/>
</dbReference>
<feature type="transmembrane region" description="Helical" evidence="8">
    <location>
        <begin position="379"/>
        <end position="396"/>
    </location>
</feature>
<feature type="transmembrane region" description="Helical" evidence="8">
    <location>
        <begin position="339"/>
        <end position="358"/>
    </location>
</feature>
<feature type="transmembrane region" description="Helical" evidence="8">
    <location>
        <begin position="105"/>
        <end position="128"/>
    </location>
</feature>
<accession>A0A939T5X3</accession>
<evidence type="ECO:0000256" key="7">
    <source>
        <dbReference type="SAM" id="MobiDB-lite"/>
    </source>
</evidence>
<dbReference type="PANTHER" id="PTHR23513:SF6">
    <property type="entry name" value="MAJOR FACILITATOR SUPERFAMILY ASSOCIATED DOMAIN-CONTAINING PROTEIN"/>
    <property type="match status" value="1"/>
</dbReference>
<reference evidence="9" key="1">
    <citation type="submission" date="2021-03" db="EMBL/GenBank/DDBJ databases">
        <authorList>
            <person name="Kanchanasin P."/>
            <person name="Saeng-In P."/>
            <person name="Phongsopitanun W."/>
            <person name="Yuki M."/>
            <person name="Kudo T."/>
            <person name="Ohkuma M."/>
            <person name="Tanasupawat S."/>
        </authorList>
    </citation>
    <scope>NUCLEOTIDE SEQUENCE</scope>
    <source>
        <strain evidence="9">GKU 128</strain>
    </source>
</reference>
<dbReference type="RefSeq" id="WP_208255244.1">
    <property type="nucleotide sequence ID" value="NZ_JAGEOJ010000004.1"/>
</dbReference>
<name>A0A939T5X3_9ACTN</name>
<protein>
    <submittedName>
        <fullName evidence="9">MFS transporter</fullName>
    </submittedName>
</protein>
<evidence type="ECO:0000256" key="2">
    <source>
        <dbReference type="ARBA" id="ARBA00022448"/>
    </source>
</evidence>
<evidence type="ECO:0000313" key="10">
    <source>
        <dbReference type="Proteomes" id="UP000669179"/>
    </source>
</evidence>
<dbReference type="SUPFAM" id="SSF103473">
    <property type="entry name" value="MFS general substrate transporter"/>
    <property type="match status" value="1"/>
</dbReference>
<evidence type="ECO:0000256" key="5">
    <source>
        <dbReference type="ARBA" id="ARBA00022989"/>
    </source>
</evidence>